<dbReference type="STRING" id="56804.BAE46_10155"/>
<keyword evidence="1" id="KW-1133">Transmembrane helix</keyword>
<sequence>MFPYKQLNSVITFYFEHLIGKGTVLALSNNVRIKRARHQISEDYSKKLRLFKGGTTDWILVSYIDNAGVVKAINLTGSLTYANYKARCNNDLLPLCMILPNIIVKAFISITLINA</sequence>
<proteinExistence type="predicted"/>
<reference evidence="2 3" key="2">
    <citation type="journal article" date="2017" name="Antonie Van Leeuwenhoek">
        <title>Rhizobium rhizosphaerae sp. nov., a novel species isolated from rice rhizosphere.</title>
        <authorList>
            <person name="Zhao J.J."/>
            <person name="Zhang J."/>
            <person name="Zhang R.J."/>
            <person name="Zhang C.W."/>
            <person name="Yin H.Q."/>
            <person name="Zhang X.X."/>
        </authorList>
    </citation>
    <scope>NUCLEOTIDE SEQUENCE [LARGE SCALE GENOMIC DNA]</scope>
    <source>
        <strain evidence="2 3">ACAM 611</strain>
    </source>
</reference>
<reference evidence="2 3" key="1">
    <citation type="journal article" date="2012" name="J. Bacteriol.">
        <title>Genome sequence of proteorhodopsin-containing sea ice bacterium Glaciecola punicea ACAM 611T.</title>
        <authorList>
            <person name="Qin Q.-L."/>
            <person name="Xie B.-B."/>
            <person name="Shu Y.-L."/>
            <person name="Rong J.-C."/>
            <person name="Zhao D.-L."/>
            <person name="Zhang X.-Y."/>
            <person name="Chen X.-L."/>
            <person name="Zhou B.-C."/>
            <person name="Zhanga Y.-Z."/>
        </authorList>
    </citation>
    <scope>NUCLEOTIDE SEQUENCE [LARGE SCALE GENOMIC DNA]</scope>
    <source>
        <strain evidence="2 3">ACAM 611</strain>
    </source>
</reference>
<dbReference type="AlphaFoldDB" id="H5TBE1"/>
<dbReference type="eggNOG" id="COG1226">
    <property type="taxonomic scope" value="Bacteria"/>
</dbReference>
<organism evidence="2 3">
    <name type="scientific">Glaciecola punicea ACAM 611</name>
    <dbReference type="NCBI Taxonomy" id="1121923"/>
    <lineage>
        <taxon>Bacteria</taxon>
        <taxon>Pseudomonadati</taxon>
        <taxon>Pseudomonadota</taxon>
        <taxon>Gammaproteobacteria</taxon>
        <taxon>Alteromonadales</taxon>
        <taxon>Alteromonadaceae</taxon>
        <taxon>Glaciecola</taxon>
    </lineage>
</organism>
<feature type="transmembrane region" description="Helical" evidence="1">
    <location>
        <begin position="92"/>
        <end position="113"/>
    </location>
</feature>
<dbReference type="Proteomes" id="UP000053586">
    <property type="component" value="Unassembled WGS sequence"/>
</dbReference>
<evidence type="ECO:0000256" key="1">
    <source>
        <dbReference type="SAM" id="Phobius"/>
    </source>
</evidence>
<dbReference type="EMBL" id="BAET01000014">
    <property type="protein sequence ID" value="GAB55618.1"/>
    <property type="molecule type" value="Genomic_DNA"/>
</dbReference>
<evidence type="ECO:0000313" key="3">
    <source>
        <dbReference type="Proteomes" id="UP000053586"/>
    </source>
</evidence>
<name>H5TBE1_9ALTE</name>
<keyword evidence="1" id="KW-0812">Transmembrane</keyword>
<gene>
    <name evidence="2" type="ORF">GPUN_1498</name>
</gene>
<dbReference type="OrthoDB" id="570124at2"/>
<keyword evidence="3" id="KW-1185">Reference proteome</keyword>
<protein>
    <submittedName>
        <fullName evidence="2">Uncharacterized protein</fullName>
    </submittedName>
</protein>
<accession>H5TBE1</accession>
<dbReference type="RefSeq" id="WP_006004890.1">
    <property type="nucleotide sequence ID" value="NZ_BAET01000014.1"/>
</dbReference>
<keyword evidence="1" id="KW-0472">Membrane</keyword>
<comment type="caution">
    <text evidence="2">The sequence shown here is derived from an EMBL/GenBank/DDBJ whole genome shotgun (WGS) entry which is preliminary data.</text>
</comment>
<evidence type="ECO:0000313" key="2">
    <source>
        <dbReference type="EMBL" id="GAB55618.1"/>
    </source>
</evidence>